<reference evidence="3" key="1">
    <citation type="journal article" date="2013" name="Nature">
        <title>Draft genome of the wheat A-genome progenitor Triticum urartu.</title>
        <authorList>
            <person name="Ling H.Q."/>
            <person name="Zhao S."/>
            <person name="Liu D."/>
            <person name="Wang J."/>
            <person name="Sun H."/>
            <person name="Zhang C."/>
            <person name="Fan H."/>
            <person name="Li D."/>
            <person name="Dong L."/>
            <person name="Tao Y."/>
            <person name="Gao C."/>
            <person name="Wu H."/>
            <person name="Li Y."/>
            <person name="Cui Y."/>
            <person name="Guo X."/>
            <person name="Zheng S."/>
            <person name="Wang B."/>
            <person name="Yu K."/>
            <person name="Liang Q."/>
            <person name="Yang W."/>
            <person name="Lou X."/>
            <person name="Chen J."/>
            <person name="Feng M."/>
            <person name="Jian J."/>
            <person name="Zhang X."/>
            <person name="Luo G."/>
            <person name="Jiang Y."/>
            <person name="Liu J."/>
            <person name="Wang Z."/>
            <person name="Sha Y."/>
            <person name="Zhang B."/>
            <person name="Wu H."/>
            <person name="Tang D."/>
            <person name="Shen Q."/>
            <person name="Xue P."/>
            <person name="Zou S."/>
            <person name="Wang X."/>
            <person name="Liu X."/>
            <person name="Wang F."/>
            <person name="Yang Y."/>
            <person name="An X."/>
            <person name="Dong Z."/>
            <person name="Zhang K."/>
            <person name="Zhang X."/>
            <person name="Luo M.C."/>
            <person name="Dvorak J."/>
            <person name="Tong Y."/>
            <person name="Wang J."/>
            <person name="Yang H."/>
            <person name="Li Z."/>
            <person name="Wang D."/>
            <person name="Zhang A."/>
            <person name="Wang J."/>
        </authorList>
    </citation>
    <scope>NUCLEOTIDE SEQUENCE</scope>
    <source>
        <strain evidence="3">cv. G1812</strain>
    </source>
</reference>
<evidence type="ECO:0000313" key="3">
    <source>
        <dbReference type="Proteomes" id="UP000015106"/>
    </source>
</evidence>
<reference evidence="2" key="2">
    <citation type="submission" date="2018-03" db="EMBL/GenBank/DDBJ databases">
        <title>The Triticum urartu genome reveals the dynamic nature of wheat genome evolution.</title>
        <authorList>
            <person name="Ling H."/>
            <person name="Ma B."/>
            <person name="Shi X."/>
            <person name="Liu H."/>
            <person name="Dong L."/>
            <person name="Sun H."/>
            <person name="Cao Y."/>
            <person name="Gao Q."/>
            <person name="Zheng S."/>
            <person name="Li Y."/>
            <person name="Yu Y."/>
            <person name="Du H."/>
            <person name="Qi M."/>
            <person name="Li Y."/>
            <person name="Yu H."/>
            <person name="Cui Y."/>
            <person name="Wang N."/>
            <person name="Chen C."/>
            <person name="Wu H."/>
            <person name="Zhao Y."/>
            <person name="Zhang J."/>
            <person name="Li Y."/>
            <person name="Zhou W."/>
            <person name="Zhang B."/>
            <person name="Hu W."/>
            <person name="Eijk M."/>
            <person name="Tang J."/>
            <person name="Witsenboer H."/>
            <person name="Zhao S."/>
            <person name="Li Z."/>
            <person name="Zhang A."/>
            <person name="Wang D."/>
            <person name="Liang C."/>
        </authorList>
    </citation>
    <scope>NUCLEOTIDE SEQUENCE [LARGE SCALE GENOMIC DNA]</scope>
    <source>
        <strain evidence="2">cv. G1812</strain>
    </source>
</reference>
<name>A0A8R7QDP8_TRIUA</name>
<protein>
    <submittedName>
        <fullName evidence="2">Uncharacterized protein</fullName>
    </submittedName>
</protein>
<organism evidence="2 3">
    <name type="scientific">Triticum urartu</name>
    <name type="common">Red wild einkorn</name>
    <name type="synonym">Crithodium urartu</name>
    <dbReference type="NCBI Taxonomy" id="4572"/>
    <lineage>
        <taxon>Eukaryota</taxon>
        <taxon>Viridiplantae</taxon>
        <taxon>Streptophyta</taxon>
        <taxon>Embryophyta</taxon>
        <taxon>Tracheophyta</taxon>
        <taxon>Spermatophyta</taxon>
        <taxon>Magnoliopsida</taxon>
        <taxon>Liliopsida</taxon>
        <taxon>Poales</taxon>
        <taxon>Poaceae</taxon>
        <taxon>BOP clade</taxon>
        <taxon>Pooideae</taxon>
        <taxon>Triticodae</taxon>
        <taxon>Triticeae</taxon>
        <taxon>Triticinae</taxon>
        <taxon>Triticum</taxon>
    </lineage>
</organism>
<accession>A0A8R7QDP8</accession>
<evidence type="ECO:0000313" key="2">
    <source>
        <dbReference type="EnsemblPlants" id="TuG1812G0500002952.01.T01.cds380176"/>
    </source>
</evidence>
<keyword evidence="3" id="KW-1185">Reference proteome</keyword>
<dbReference type="EnsemblPlants" id="TuG1812G0500002952.01.T01">
    <property type="protein sequence ID" value="TuG1812G0500002952.01.T01.cds380176"/>
    <property type="gene ID" value="TuG1812G0500002952.01"/>
</dbReference>
<dbReference type="Proteomes" id="UP000015106">
    <property type="component" value="Chromosome 5"/>
</dbReference>
<proteinExistence type="predicted"/>
<sequence length="113" mass="12092">MSAGLKALVVSGVPFAEKRDGLGFEDRLAILPGGRMAGNGEVDFVGTNGTCREESGGRSASVNALHGLAAPDKQRGLGRPTNSKEKVPYERLSKRKCFCSICRREGHKRTTCL</sequence>
<dbReference type="Gramene" id="TuG1812G0500002952.01.T01">
    <property type="protein sequence ID" value="TuG1812G0500002952.01.T01.cds380176"/>
    <property type="gene ID" value="TuG1812G0500002952.01"/>
</dbReference>
<reference evidence="2" key="3">
    <citation type="submission" date="2022-06" db="UniProtKB">
        <authorList>
            <consortium name="EnsemblPlants"/>
        </authorList>
    </citation>
    <scope>IDENTIFICATION</scope>
</reference>
<evidence type="ECO:0000256" key="1">
    <source>
        <dbReference type="SAM" id="MobiDB-lite"/>
    </source>
</evidence>
<dbReference type="AlphaFoldDB" id="A0A8R7QDP8"/>
<feature type="region of interest" description="Disordered" evidence="1">
    <location>
        <begin position="62"/>
        <end position="87"/>
    </location>
</feature>